<comment type="caution">
    <text evidence="2">The sequence shown here is derived from an EMBL/GenBank/DDBJ whole genome shotgun (WGS) entry which is preliminary data.</text>
</comment>
<evidence type="ECO:0000313" key="3">
    <source>
        <dbReference type="Proteomes" id="UP000826573"/>
    </source>
</evidence>
<reference evidence="2 3" key="1">
    <citation type="submission" date="2021-08" db="EMBL/GenBank/DDBJ databases">
        <title>The highly contiguous genome resource for Trichoderma semiorbis FJ059, a fungal antagonistic to plant pathogens.</title>
        <authorList>
            <person name="Liu T."/>
        </authorList>
    </citation>
    <scope>NUCLEOTIDE SEQUENCE [LARGE SCALE GENOMIC DNA]</scope>
    <source>
        <strain evidence="2 3">FJ059</strain>
    </source>
</reference>
<protein>
    <submittedName>
        <fullName evidence="2">Uncharacterized protein</fullName>
    </submittedName>
</protein>
<name>A0A9P8HMQ8_9HYPO</name>
<evidence type="ECO:0000313" key="2">
    <source>
        <dbReference type="EMBL" id="KAH0528059.1"/>
    </source>
</evidence>
<dbReference type="Proteomes" id="UP000826573">
    <property type="component" value="Unassembled WGS sequence"/>
</dbReference>
<evidence type="ECO:0000256" key="1">
    <source>
        <dbReference type="SAM" id="MobiDB-lite"/>
    </source>
</evidence>
<sequence>MCVLKKKKKREERPSPANCKPLLGLRSGTGGSVGVIQAVLPLPVVLQRAKLALGACSFAVTLELNAAPSQTHRKSFTGSGWPGWRLNRGSNVVSEGT</sequence>
<gene>
    <name evidence="2" type="ORF">TsFJ059_002968</name>
</gene>
<accession>A0A9P8HMQ8</accession>
<feature type="region of interest" description="Disordered" evidence="1">
    <location>
        <begin position="1"/>
        <end position="23"/>
    </location>
</feature>
<dbReference type="AlphaFoldDB" id="A0A9P8HMQ8"/>
<feature type="compositionally biased region" description="Basic residues" evidence="1">
    <location>
        <begin position="1"/>
        <end position="10"/>
    </location>
</feature>
<dbReference type="EMBL" id="JAIMJC010000003">
    <property type="protein sequence ID" value="KAH0528059.1"/>
    <property type="molecule type" value="Genomic_DNA"/>
</dbReference>
<organism evidence="2 3">
    <name type="scientific">Trichoderma semiorbis</name>
    <dbReference type="NCBI Taxonomy" id="1491008"/>
    <lineage>
        <taxon>Eukaryota</taxon>
        <taxon>Fungi</taxon>
        <taxon>Dikarya</taxon>
        <taxon>Ascomycota</taxon>
        <taxon>Pezizomycotina</taxon>
        <taxon>Sordariomycetes</taxon>
        <taxon>Hypocreomycetidae</taxon>
        <taxon>Hypocreales</taxon>
        <taxon>Hypocreaceae</taxon>
        <taxon>Trichoderma</taxon>
    </lineage>
</organism>
<keyword evidence="3" id="KW-1185">Reference proteome</keyword>
<proteinExistence type="predicted"/>